<evidence type="ECO:0000313" key="2">
    <source>
        <dbReference type="Proteomes" id="UP001144978"/>
    </source>
</evidence>
<reference evidence="1" key="1">
    <citation type="submission" date="2022-08" db="EMBL/GenBank/DDBJ databases">
        <title>Genome Sequence of Pycnoporus sanguineus.</title>
        <authorList>
            <person name="Buettner E."/>
        </authorList>
    </citation>
    <scope>NUCLEOTIDE SEQUENCE</scope>
    <source>
        <strain evidence="1">CG-C14</strain>
    </source>
</reference>
<organism evidence="1 2">
    <name type="scientific">Trametes sanguinea</name>
    <dbReference type="NCBI Taxonomy" id="158606"/>
    <lineage>
        <taxon>Eukaryota</taxon>
        <taxon>Fungi</taxon>
        <taxon>Dikarya</taxon>
        <taxon>Basidiomycota</taxon>
        <taxon>Agaricomycotina</taxon>
        <taxon>Agaricomycetes</taxon>
        <taxon>Polyporales</taxon>
        <taxon>Polyporaceae</taxon>
        <taxon>Trametes</taxon>
    </lineage>
</organism>
<comment type="caution">
    <text evidence="1">The sequence shown here is derived from an EMBL/GenBank/DDBJ whole genome shotgun (WGS) entry which is preliminary data.</text>
</comment>
<accession>A0ACC1MXE1</accession>
<dbReference type="Proteomes" id="UP001144978">
    <property type="component" value="Unassembled WGS sequence"/>
</dbReference>
<evidence type="ECO:0000313" key="1">
    <source>
        <dbReference type="EMBL" id="KAJ2971677.1"/>
    </source>
</evidence>
<dbReference type="EMBL" id="JANSHE010005303">
    <property type="protein sequence ID" value="KAJ2971677.1"/>
    <property type="molecule type" value="Genomic_DNA"/>
</dbReference>
<sequence length="329" mass="36522">MPRSYSSSDLDDNPPRAAEDKDGLSWPDRERGMADGRGGAFGRGESCTPLTPVSHPTLDAGSVLADHLSLYIVVLPLLPQSLAARQKLKNRKNSLTKPERVADMDMDRRWRGWQRVWITPSPLLRTASLDPRSSAHHSSTHPISLKTLEGTRPSRHVSSFFSKLHSRYPPRSQPRIDEQQLKMTRPGEDGNGRYGMGGGRARAGGRWRPRFRMYLLPPMPAGAGEGAGYPPSHESEEDEYPIGVQWAPRANGSGSGSGGRQRGREVGARRVMTLRRVTDFRPGYLWGRLYDQILVEALARRRAGERNGGRASPGLWTSLPASSYHELET</sequence>
<name>A0ACC1MXE1_9APHY</name>
<gene>
    <name evidence="1" type="ORF">NUW54_g12449</name>
</gene>
<proteinExistence type="predicted"/>
<protein>
    <submittedName>
        <fullName evidence="1">Uncharacterized protein</fullName>
    </submittedName>
</protein>
<keyword evidence="2" id="KW-1185">Reference proteome</keyword>